<evidence type="ECO:0000256" key="2">
    <source>
        <dbReference type="SAM" id="MobiDB-lite"/>
    </source>
</evidence>
<feature type="domain" description="Nop" evidence="3">
    <location>
        <begin position="250"/>
        <end position="364"/>
    </location>
</feature>
<dbReference type="InterPro" id="IPR036070">
    <property type="entry name" value="Nop_dom_sf"/>
</dbReference>
<dbReference type="InterPro" id="IPR045056">
    <property type="entry name" value="Nop56/Nop58"/>
</dbReference>
<dbReference type="PANTHER" id="PTHR10894">
    <property type="entry name" value="NUCLEOLAR PROTEIN 5 NUCLEOLAR PROTEIN NOP5 NOP58"/>
    <property type="match status" value="1"/>
</dbReference>
<organism evidence="4 5">
    <name type="scientific">Methanosphaera stadtmanae</name>
    <dbReference type="NCBI Taxonomy" id="2317"/>
    <lineage>
        <taxon>Archaea</taxon>
        <taxon>Methanobacteriati</taxon>
        <taxon>Methanobacteriota</taxon>
        <taxon>Methanomada group</taxon>
        <taxon>Methanobacteria</taxon>
        <taxon>Methanobacteriales</taxon>
        <taxon>Methanobacteriaceae</taxon>
        <taxon>Methanosphaera</taxon>
    </lineage>
</organism>
<name>A0A328PX23_9EURY</name>
<dbReference type="Gene3D" id="3.30.420.220">
    <property type="match status" value="1"/>
</dbReference>
<feature type="compositionally biased region" description="Basic residues" evidence="2">
    <location>
        <begin position="371"/>
        <end position="403"/>
    </location>
</feature>
<sequence>MKCYITTTSFGFIATNQDNEIIDYRVFEKKQVEKLLEIQKKQLLQEEVELIESVGLYYDEIVIETSKARSIYSHLNQYDKIITENTTKTGKYIRNNLEEILTDIPELKKVDVRRNLNNTYTQIAKDKIRESIKTNDVMIVETINSLEEIEETTGKLIERLREWTITYVPELDKIHNHELYSKIIALETTRENIKNSSLIENTQIEILDSNDVEMTEEDLSIIKEFATSIYSLYQTKNTLEEFIQNKIKEVAPNLYDVAGANLAAKLIAHMNGLEQLAKLPSSTVQIIGAEKATFRHLKTGENPPKHGLIFQHPSIRGSNWWIRGKLARAVAAKITIAARKDAFSNDYDANLKIELDEKIEKIKKDHPFPERKKKKENKDKKGKKSKKNRKERKKKKNRKKKLRKGEYSY</sequence>
<reference evidence="4 5" key="1">
    <citation type="submission" date="2017-05" db="EMBL/GenBank/DDBJ databases">
        <title>Host range expansion of the Methanosphaera genus to humans and monogastric animals involves recent and extensive reduction in genome content.</title>
        <authorList>
            <person name="Hoedt E.C."/>
            <person name="Volmer J.G."/>
            <person name="Parks D.H."/>
            <person name="Rosewarne C.P."/>
            <person name="Denman S.E."/>
            <person name="Mcsweeney C.S."/>
            <person name="O Cuiv P."/>
            <person name="Hugenholtz P."/>
            <person name="Tyson G.W."/>
            <person name="Morrison M."/>
        </authorList>
    </citation>
    <scope>NUCLEOTIDE SEQUENCE [LARGE SCALE GENOMIC DNA]</scope>
    <source>
        <strain evidence="4 5">PA5</strain>
    </source>
</reference>
<dbReference type="SUPFAM" id="SSF89124">
    <property type="entry name" value="Nop domain"/>
    <property type="match status" value="1"/>
</dbReference>
<proteinExistence type="inferred from homology"/>
<evidence type="ECO:0000256" key="1">
    <source>
        <dbReference type="ARBA" id="ARBA00009211"/>
    </source>
</evidence>
<protein>
    <recommendedName>
        <fullName evidence="3">Nop domain-containing protein</fullName>
    </recommendedName>
</protein>
<dbReference type="PANTHER" id="PTHR10894:SF0">
    <property type="entry name" value="NUCLEOLAR PROTEIN 56"/>
    <property type="match status" value="1"/>
</dbReference>
<dbReference type="RefSeq" id="WP_112149741.1">
    <property type="nucleotide sequence ID" value="NZ_CATZNA010000014.1"/>
</dbReference>
<evidence type="ECO:0000259" key="3">
    <source>
        <dbReference type="PROSITE" id="PS51358"/>
    </source>
</evidence>
<dbReference type="GO" id="GO:0031428">
    <property type="term" value="C:box C/D methylation guide snoRNP complex"/>
    <property type="evidence" value="ECO:0007669"/>
    <property type="project" value="InterPro"/>
</dbReference>
<dbReference type="Pfam" id="PF01798">
    <property type="entry name" value="Nop"/>
    <property type="match status" value="1"/>
</dbReference>
<dbReference type="AlphaFoldDB" id="A0A328PX23"/>
<evidence type="ECO:0000313" key="4">
    <source>
        <dbReference type="EMBL" id="RAP02491.1"/>
    </source>
</evidence>
<gene>
    <name evidence="4" type="ORF">CA615_07055</name>
</gene>
<dbReference type="Gene3D" id="1.10.287.660">
    <property type="entry name" value="Helix hairpin bin"/>
    <property type="match status" value="1"/>
</dbReference>
<dbReference type="InterPro" id="IPR012976">
    <property type="entry name" value="NOSIC"/>
</dbReference>
<dbReference type="InterPro" id="IPR029012">
    <property type="entry name" value="Helix_hairpin_bin_sf"/>
</dbReference>
<dbReference type="InterPro" id="IPR042239">
    <property type="entry name" value="Nop_C"/>
</dbReference>
<accession>A0A328PX23</accession>
<dbReference type="InterPro" id="IPR002687">
    <property type="entry name" value="Nop_dom"/>
</dbReference>
<dbReference type="Gene3D" id="1.10.150.460">
    <property type="match status" value="1"/>
</dbReference>
<dbReference type="Proteomes" id="UP000248557">
    <property type="component" value="Unassembled WGS sequence"/>
</dbReference>
<dbReference type="Gene3D" id="1.10.246.90">
    <property type="entry name" value="Nop domain"/>
    <property type="match status" value="1"/>
</dbReference>
<dbReference type="InterPro" id="IPR047099">
    <property type="entry name" value="Nop5_N_sf"/>
</dbReference>
<dbReference type="GO" id="GO:0030515">
    <property type="term" value="F:snoRNA binding"/>
    <property type="evidence" value="ECO:0007669"/>
    <property type="project" value="InterPro"/>
</dbReference>
<comment type="similarity">
    <text evidence="1">Belongs to the NOP5/NOP56 family.</text>
</comment>
<comment type="caution">
    <text evidence="4">The sequence shown here is derived from an EMBL/GenBank/DDBJ whole genome shotgun (WGS) entry which is preliminary data.</text>
</comment>
<dbReference type="SMART" id="SM00931">
    <property type="entry name" value="NOSIC"/>
    <property type="match status" value="1"/>
</dbReference>
<feature type="region of interest" description="Disordered" evidence="2">
    <location>
        <begin position="362"/>
        <end position="409"/>
    </location>
</feature>
<evidence type="ECO:0000313" key="5">
    <source>
        <dbReference type="Proteomes" id="UP000248557"/>
    </source>
</evidence>
<dbReference type="EMBL" id="NGJK01000088">
    <property type="protein sequence ID" value="RAP02491.1"/>
    <property type="molecule type" value="Genomic_DNA"/>
</dbReference>
<dbReference type="PROSITE" id="PS51358">
    <property type="entry name" value="NOP"/>
    <property type="match status" value="1"/>
</dbReference>